<name>A0ABR3GEY7_9PEZI</name>
<dbReference type="Pfam" id="PF13391">
    <property type="entry name" value="HNH_2"/>
    <property type="match status" value="1"/>
</dbReference>
<evidence type="ECO:0000259" key="1">
    <source>
        <dbReference type="Pfam" id="PF13391"/>
    </source>
</evidence>
<feature type="domain" description="HNH nuclease" evidence="1">
    <location>
        <begin position="145"/>
        <end position="217"/>
    </location>
</feature>
<protein>
    <recommendedName>
        <fullName evidence="1">HNH nuclease domain-containing protein</fullName>
    </recommendedName>
</protein>
<reference evidence="2 3" key="1">
    <citation type="submission" date="2024-02" db="EMBL/GenBank/DDBJ databases">
        <title>Discinaceae phylogenomics.</title>
        <authorList>
            <person name="Dirks A.C."/>
            <person name="James T.Y."/>
        </authorList>
    </citation>
    <scope>NUCLEOTIDE SEQUENCE [LARGE SCALE GENOMIC DNA]</scope>
    <source>
        <strain evidence="2 3">ACD0624</strain>
    </source>
</reference>
<evidence type="ECO:0000313" key="3">
    <source>
        <dbReference type="Proteomes" id="UP001447188"/>
    </source>
</evidence>
<comment type="caution">
    <text evidence="2">The sequence shown here is derived from an EMBL/GenBank/DDBJ whole genome shotgun (WGS) entry which is preliminary data.</text>
</comment>
<organism evidence="2 3">
    <name type="scientific">Discina gigas</name>
    <dbReference type="NCBI Taxonomy" id="1032678"/>
    <lineage>
        <taxon>Eukaryota</taxon>
        <taxon>Fungi</taxon>
        <taxon>Dikarya</taxon>
        <taxon>Ascomycota</taxon>
        <taxon>Pezizomycotina</taxon>
        <taxon>Pezizomycetes</taxon>
        <taxon>Pezizales</taxon>
        <taxon>Discinaceae</taxon>
        <taxon>Discina</taxon>
    </lineage>
</organism>
<gene>
    <name evidence="2" type="ORF">Q9L58_006598</name>
</gene>
<evidence type="ECO:0000313" key="2">
    <source>
        <dbReference type="EMBL" id="KAL0634428.1"/>
    </source>
</evidence>
<dbReference type="InterPro" id="IPR003615">
    <property type="entry name" value="HNH_nuc"/>
</dbReference>
<dbReference type="EMBL" id="JBBBZM010000094">
    <property type="protein sequence ID" value="KAL0634428.1"/>
    <property type="molecule type" value="Genomic_DNA"/>
</dbReference>
<dbReference type="Proteomes" id="UP001447188">
    <property type="component" value="Unassembled WGS sequence"/>
</dbReference>
<sequence>MSRVFNVERNVHLLMISSDNNEIGGFYQNGSVRWSQIEDWMRTVYSTSSLLYAVFPCSEEGDPQDPAAKHAPAINMSHNENIVAEGYYVLLSPTDTSVHTPGGAITVESTHDDAIPRSVSRTIRTGSDPRLTDFRDRVRQRDGKCVVSGFNATQTFTGFQAAHIFPLAHLDMWGSWSRLIQDEHPNIGRTKIHSVQNGILLLSHIHAQFDKYEIAINPDNGYRVTCFVRDEFGIDGRIMFRNDSFPAENQPLRALLKYHFRSAVLCNMKGRGPLYDWDEDIPPGSDEVAEIIKSEGGKTRFELEMASRLNYQRA</sequence>
<keyword evidence="3" id="KW-1185">Reference proteome</keyword>
<accession>A0ABR3GEY7</accession>
<proteinExistence type="predicted"/>